<dbReference type="Proteomes" id="UP000235371">
    <property type="component" value="Unassembled WGS sequence"/>
</dbReference>
<keyword evidence="3" id="KW-0560">Oxidoreductase</keyword>
<dbReference type="EMBL" id="KZ613913">
    <property type="protein sequence ID" value="PMD50641.1"/>
    <property type="molecule type" value="Genomic_DNA"/>
</dbReference>
<dbReference type="STRING" id="1095630.A0A2J6SIQ8"/>
<organism evidence="4 5">
    <name type="scientific">Hyaloscypha bicolor E</name>
    <dbReference type="NCBI Taxonomy" id="1095630"/>
    <lineage>
        <taxon>Eukaryota</taxon>
        <taxon>Fungi</taxon>
        <taxon>Dikarya</taxon>
        <taxon>Ascomycota</taxon>
        <taxon>Pezizomycotina</taxon>
        <taxon>Leotiomycetes</taxon>
        <taxon>Helotiales</taxon>
        <taxon>Hyaloscyphaceae</taxon>
        <taxon>Hyaloscypha</taxon>
        <taxon>Hyaloscypha bicolor</taxon>
    </lineage>
</organism>
<dbReference type="GO" id="GO:0019594">
    <property type="term" value="P:mannitol metabolic process"/>
    <property type="evidence" value="ECO:0007669"/>
    <property type="project" value="UniProtKB-ARBA"/>
</dbReference>
<protein>
    <submittedName>
        <fullName evidence="4">Putative D-arabinitol dehydrogenase ArbD</fullName>
    </submittedName>
</protein>
<dbReference type="RefSeq" id="XP_024727545.1">
    <property type="nucleotide sequence ID" value="XM_024884197.1"/>
</dbReference>
<accession>A0A2J6SIQ8</accession>
<dbReference type="InterPro" id="IPR002347">
    <property type="entry name" value="SDR_fam"/>
</dbReference>
<dbReference type="FunFam" id="3.40.50.720:FF:000090">
    <property type="entry name" value="NADP-dependent mannitol dehydrogenase"/>
    <property type="match status" value="1"/>
</dbReference>
<evidence type="ECO:0000256" key="2">
    <source>
        <dbReference type="ARBA" id="ARBA00022857"/>
    </source>
</evidence>
<dbReference type="InParanoid" id="A0A2J6SIQ8"/>
<evidence type="ECO:0000313" key="4">
    <source>
        <dbReference type="EMBL" id="PMD50641.1"/>
    </source>
</evidence>
<dbReference type="PRINTS" id="PR00081">
    <property type="entry name" value="GDHRDH"/>
</dbReference>
<evidence type="ECO:0000256" key="1">
    <source>
        <dbReference type="ARBA" id="ARBA00006484"/>
    </source>
</evidence>
<dbReference type="Pfam" id="PF13561">
    <property type="entry name" value="adh_short_C2"/>
    <property type="match status" value="1"/>
</dbReference>
<dbReference type="AlphaFoldDB" id="A0A2J6SIQ8"/>
<dbReference type="InterPro" id="IPR036291">
    <property type="entry name" value="NAD(P)-bd_dom_sf"/>
</dbReference>
<dbReference type="Gene3D" id="3.40.50.720">
    <property type="entry name" value="NAD(P)-binding Rossmann-like Domain"/>
    <property type="match status" value="1"/>
</dbReference>
<evidence type="ECO:0000313" key="5">
    <source>
        <dbReference type="Proteomes" id="UP000235371"/>
    </source>
</evidence>
<gene>
    <name evidence="4" type="ORF">K444DRAFT_637990</name>
</gene>
<dbReference type="PANTHER" id="PTHR43008:SF14">
    <property type="entry name" value="DEHYDROGENASE ARBD, PUTATIVE-RELATED"/>
    <property type="match status" value="1"/>
</dbReference>
<dbReference type="GeneID" id="36592274"/>
<dbReference type="PANTHER" id="PTHR43008">
    <property type="entry name" value="BENZIL REDUCTASE"/>
    <property type="match status" value="1"/>
</dbReference>
<comment type="similarity">
    <text evidence="1">Belongs to the short-chain dehydrogenases/reductases (SDR) family.</text>
</comment>
<name>A0A2J6SIQ8_9HELO</name>
<keyword evidence="2" id="KW-0521">NADP</keyword>
<proteinExistence type="inferred from homology"/>
<dbReference type="OrthoDB" id="5307821at2759"/>
<dbReference type="SUPFAM" id="SSF51735">
    <property type="entry name" value="NAD(P)-binding Rossmann-fold domains"/>
    <property type="match status" value="1"/>
</dbReference>
<dbReference type="GO" id="GO:0050085">
    <property type="term" value="F:mannitol 2-dehydrogenase (NADP+) activity"/>
    <property type="evidence" value="ECO:0007669"/>
    <property type="project" value="UniProtKB-ARBA"/>
</dbReference>
<reference evidence="4 5" key="1">
    <citation type="submission" date="2016-04" db="EMBL/GenBank/DDBJ databases">
        <title>A degradative enzymes factory behind the ericoid mycorrhizal symbiosis.</title>
        <authorList>
            <consortium name="DOE Joint Genome Institute"/>
            <person name="Martino E."/>
            <person name="Morin E."/>
            <person name="Grelet G."/>
            <person name="Kuo A."/>
            <person name="Kohler A."/>
            <person name="Daghino S."/>
            <person name="Barry K."/>
            <person name="Choi C."/>
            <person name="Cichocki N."/>
            <person name="Clum A."/>
            <person name="Copeland A."/>
            <person name="Hainaut M."/>
            <person name="Haridas S."/>
            <person name="Labutti K."/>
            <person name="Lindquist E."/>
            <person name="Lipzen A."/>
            <person name="Khouja H.-R."/>
            <person name="Murat C."/>
            <person name="Ohm R."/>
            <person name="Olson A."/>
            <person name="Spatafora J."/>
            <person name="Veneault-Fourrey C."/>
            <person name="Henrissat B."/>
            <person name="Grigoriev I."/>
            <person name="Martin F."/>
            <person name="Perotto S."/>
        </authorList>
    </citation>
    <scope>NUCLEOTIDE SEQUENCE [LARGE SCALE GENOMIC DNA]</scope>
    <source>
        <strain evidence="4 5">E</strain>
    </source>
</reference>
<keyword evidence="5" id="KW-1185">Reference proteome</keyword>
<sequence>MMYRTSRKFCKSLFPTKFLAGSSLAARSFSTVARRNDRFKLPNGINNNGSSEFEGTLARTDSTVQVEHPSESDLPTSEPVKGRGGFHHKRTLPSFSLEGKVGVVTGGARGLGLVMSQSLIISGGDLAIVDLDKQEAERQAVELLATFKRENSAEVRLPKITAYHVDVADSASVETAVAEIINSHGKIDSLVTSAGFCENFEAITYPVDRLKKLWDVNVNGTYFFATAVARHLISRKAQGNMVFIGSMSGSVVNVPQPQAPYNASKAAVRHLAASFTVEWAAASIRVNCISPGYMVTELTKRILDKNPDLRKQWTALVPQGRLGKPEDLMGSVAFLLSEASQYVTGADLRVDGRYTLT</sequence>
<dbReference type="GO" id="GO:0050664">
    <property type="term" value="F:oxidoreductase activity, acting on NAD(P)H, oxygen as acceptor"/>
    <property type="evidence" value="ECO:0007669"/>
    <property type="project" value="TreeGrafter"/>
</dbReference>
<evidence type="ECO:0000256" key="3">
    <source>
        <dbReference type="ARBA" id="ARBA00023002"/>
    </source>
</evidence>